<proteinExistence type="predicted"/>
<organism evidence="2 3">
    <name type="scientific">Winogradskyella wandonensis</name>
    <dbReference type="NCBI Taxonomy" id="1442586"/>
    <lineage>
        <taxon>Bacteria</taxon>
        <taxon>Pseudomonadati</taxon>
        <taxon>Bacteroidota</taxon>
        <taxon>Flavobacteriia</taxon>
        <taxon>Flavobacteriales</taxon>
        <taxon>Flavobacteriaceae</taxon>
        <taxon>Winogradskyella</taxon>
    </lineage>
</organism>
<accession>A0A4R1KR77</accession>
<gene>
    <name evidence="2" type="ORF">DFQ05_1334</name>
</gene>
<evidence type="ECO:0000256" key="1">
    <source>
        <dbReference type="SAM" id="Phobius"/>
    </source>
</evidence>
<evidence type="ECO:0000313" key="2">
    <source>
        <dbReference type="EMBL" id="TCK67556.1"/>
    </source>
</evidence>
<sequence>MPLHIGTFKIIQLSVRAQSRLLVMKNKIVLLLFSLIFFIKGNAQCAMCRAVLESEEGQSAAQGINDGIVYLMAIPYILVGGIGYIVYRKFFRTKPQA</sequence>
<dbReference type="AlphaFoldDB" id="A0A4R1KR77"/>
<keyword evidence="1" id="KW-1133">Transmembrane helix</keyword>
<dbReference type="Proteomes" id="UP000295714">
    <property type="component" value="Unassembled WGS sequence"/>
</dbReference>
<dbReference type="EMBL" id="SMGI01000002">
    <property type="protein sequence ID" value="TCK67556.1"/>
    <property type="molecule type" value="Genomic_DNA"/>
</dbReference>
<protein>
    <submittedName>
        <fullName evidence="2">Uncharacterized protein</fullName>
    </submittedName>
</protein>
<evidence type="ECO:0000313" key="3">
    <source>
        <dbReference type="Proteomes" id="UP000295714"/>
    </source>
</evidence>
<keyword evidence="1" id="KW-0472">Membrane</keyword>
<keyword evidence="3" id="KW-1185">Reference proteome</keyword>
<name>A0A4R1KR77_9FLAO</name>
<feature type="transmembrane region" description="Helical" evidence="1">
    <location>
        <begin position="67"/>
        <end position="87"/>
    </location>
</feature>
<reference evidence="2 3" key="1">
    <citation type="journal article" date="2015" name="Stand. Genomic Sci.">
        <title>Genomic Encyclopedia of Bacterial and Archaeal Type Strains, Phase III: the genomes of soil and plant-associated and newly described type strains.</title>
        <authorList>
            <person name="Whitman W.B."/>
            <person name="Woyke T."/>
            <person name="Klenk H.P."/>
            <person name="Zhou Y."/>
            <person name="Lilburn T.G."/>
            <person name="Beck B.J."/>
            <person name="De Vos P."/>
            <person name="Vandamme P."/>
            <person name="Eisen J.A."/>
            <person name="Garrity G."/>
            <person name="Hugenholtz P."/>
            <person name="Kyrpides N.C."/>
        </authorList>
    </citation>
    <scope>NUCLEOTIDE SEQUENCE [LARGE SCALE GENOMIC DNA]</scope>
    <source>
        <strain evidence="2 3">CECT 8445</strain>
    </source>
</reference>
<comment type="caution">
    <text evidence="2">The sequence shown here is derived from an EMBL/GenBank/DDBJ whole genome shotgun (WGS) entry which is preliminary data.</text>
</comment>
<keyword evidence="1" id="KW-0812">Transmembrane</keyword>